<dbReference type="AlphaFoldDB" id="A0AAW2CHJ9"/>
<comment type="caution">
    <text evidence="2">The sequence shown here is derived from an EMBL/GenBank/DDBJ whole genome shotgun (WGS) entry which is preliminary data.</text>
</comment>
<name>A0AAW2CHJ9_9ROSI</name>
<proteinExistence type="predicted"/>
<dbReference type="EMBL" id="JAZDWU010000007">
    <property type="protein sequence ID" value="KAK9997012.1"/>
    <property type="molecule type" value="Genomic_DNA"/>
</dbReference>
<dbReference type="Proteomes" id="UP001459277">
    <property type="component" value="Unassembled WGS sequence"/>
</dbReference>
<sequence>MAIKRQNITEMAAHRSVSNIPGSIVRKRETLLVVDMSENPKVAEQNPWQGKLHPAPSFGKVPKKRGKVLMNIVTNLVKGNPSPGSPKQ</sequence>
<organism evidence="2 3">
    <name type="scientific">Lithocarpus litseifolius</name>
    <dbReference type="NCBI Taxonomy" id="425828"/>
    <lineage>
        <taxon>Eukaryota</taxon>
        <taxon>Viridiplantae</taxon>
        <taxon>Streptophyta</taxon>
        <taxon>Embryophyta</taxon>
        <taxon>Tracheophyta</taxon>
        <taxon>Spermatophyta</taxon>
        <taxon>Magnoliopsida</taxon>
        <taxon>eudicotyledons</taxon>
        <taxon>Gunneridae</taxon>
        <taxon>Pentapetalae</taxon>
        <taxon>rosids</taxon>
        <taxon>fabids</taxon>
        <taxon>Fagales</taxon>
        <taxon>Fagaceae</taxon>
        <taxon>Lithocarpus</taxon>
    </lineage>
</organism>
<feature type="region of interest" description="Disordered" evidence="1">
    <location>
        <begin position="42"/>
        <end position="63"/>
    </location>
</feature>
<evidence type="ECO:0000313" key="3">
    <source>
        <dbReference type="Proteomes" id="UP001459277"/>
    </source>
</evidence>
<protein>
    <submittedName>
        <fullName evidence="2">Uncharacterized protein</fullName>
    </submittedName>
</protein>
<evidence type="ECO:0000313" key="2">
    <source>
        <dbReference type="EMBL" id="KAK9997012.1"/>
    </source>
</evidence>
<evidence type="ECO:0000256" key="1">
    <source>
        <dbReference type="SAM" id="MobiDB-lite"/>
    </source>
</evidence>
<accession>A0AAW2CHJ9</accession>
<reference evidence="2 3" key="1">
    <citation type="submission" date="2024-01" db="EMBL/GenBank/DDBJ databases">
        <title>A telomere-to-telomere, gap-free genome of sweet tea (Lithocarpus litseifolius).</title>
        <authorList>
            <person name="Zhou J."/>
        </authorList>
    </citation>
    <scope>NUCLEOTIDE SEQUENCE [LARGE SCALE GENOMIC DNA]</scope>
    <source>
        <strain evidence="2">Zhou-2022a</strain>
        <tissue evidence="2">Leaf</tissue>
    </source>
</reference>
<keyword evidence="3" id="KW-1185">Reference proteome</keyword>
<gene>
    <name evidence="2" type="ORF">SO802_021698</name>
</gene>